<sequence>MAVVTRTMVRRKLVHTGLLLKIKAQNLPIDSPAIRARLATTREQWAHPMYGRYIDLWEQLIDTGDLDEITRIVLADDERGEEMRRFSPFTVYLTEEARLLSIRLTSALMGTPADTAG</sequence>
<gene>
    <name evidence="1" type="ORF">KUM34_027955</name>
</gene>
<protein>
    <submittedName>
        <fullName evidence="1">Uncharacterized protein</fullName>
    </submittedName>
</protein>
<dbReference type="Proteomes" id="UP001162740">
    <property type="component" value="Plasmid pGD02.2.1"/>
</dbReference>
<evidence type="ECO:0000313" key="1">
    <source>
        <dbReference type="EMBL" id="UZF48201.1"/>
    </source>
</evidence>
<dbReference type="AlphaFoldDB" id="A0AA47ADV4"/>
<evidence type="ECO:0000313" key="2">
    <source>
        <dbReference type="Proteomes" id="UP001162740"/>
    </source>
</evidence>
<organism evidence="1 2">
    <name type="scientific">Rhodococcus rhodochrous</name>
    <dbReference type="NCBI Taxonomy" id="1829"/>
    <lineage>
        <taxon>Bacteria</taxon>
        <taxon>Bacillati</taxon>
        <taxon>Actinomycetota</taxon>
        <taxon>Actinomycetes</taxon>
        <taxon>Mycobacteriales</taxon>
        <taxon>Nocardiaceae</taxon>
        <taxon>Rhodococcus</taxon>
    </lineage>
</organism>
<name>A0AA47ADV4_RHORH</name>
<accession>A0AA47ADV4</accession>
<dbReference type="EMBL" id="CP083975">
    <property type="protein sequence ID" value="UZF48201.1"/>
    <property type="molecule type" value="Genomic_DNA"/>
</dbReference>
<geneLocation type="plasmid" evidence="1 2">
    <name>pGD02.2.1</name>
</geneLocation>
<keyword evidence="1" id="KW-0614">Plasmid</keyword>
<dbReference type="RefSeq" id="WP_229583191.1">
    <property type="nucleotide sequence ID" value="NZ_CP083975.1"/>
</dbReference>
<proteinExistence type="predicted"/>
<reference evidence="1 2" key="1">
    <citation type="journal article" date="2021" name="Front. Microbiol.">
        <title>Bacterial Transformation of Aromatic Monomers in Softwood Black Liquor.</title>
        <authorList>
            <person name="Navas L.E."/>
            <person name="Dexter G."/>
            <person name="Liu J."/>
            <person name="Levy-Booth D."/>
            <person name="Cho M."/>
            <person name="Jang S.K."/>
            <person name="Mansfield S.D."/>
            <person name="Renneckar S."/>
            <person name="Mohn W.W."/>
            <person name="Eltis L.D."/>
        </authorList>
    </citation>
    <scope>NUCLEOTIDE SEQUENCE [LARGE SCALE GENOMIC DNA]</scope>
    <source>
        <strain evidence="1 2">GD02</strain>
    </source>
</reference>